<evidence type="ECO:0000313" key="5">
    <source>
        <dbReference type="EMBL" id="KJL19262.1"/>
    </source>
</evidence>
<dbReference type="SUPFAM" id="SSF53850">
    <property type="entry name" value="Periplasmic binding protein-like II"/>
    <property type="match status" value="1"/>
</dbReference>
<accession>A0A0F0KED6</accession>
<organism evidence="5 6">
    <name type="scientific">Microbacterium foliorum</name>
    <dbReference type="NCBI Taxonomy" id="104336"/>
    <lineage>
        <taxon>Bacteria</taxon>
        <taxon>Bacillati</taxon>
        <taxon>Actinomycetota</taxon>
        <taxon>Actinomycetes</taxon>
        <taxon>Micrococcales</taxon>
        <taxon>Microbacteriaceae</taxon>
        <taxon>Microbacterium</taxon>
    </lineage>
</organism>
<dbReference type="GO" id="GO:0055052">
    <property type="term" value="C:ATP-binding cassette (ABC) transporter complex, substrate-binding subunit-containing"/>
    <property type="evidence" value="ECO:0007669"/>
    <property type="project" value="TreeGrafter"/>
</dbReference>
<sequence length="426" mass="45606">MIRSRRMWAASALPLAALLALSGCSRGAAAPDEAESVDLTSGPATGHVTIWAQGVEAQKLPEVLAPFLKENPDLTVDVTELAWASAESKYQTSVAGNTTPDIGMLGTTWIANYPQALQAVPEGLDTSDMFPSALEAAKVDGVSIGVPLYLDTRVVYYRTDLAQAAGYDTPPTDWEGFQTFTQDMQSKAGSQWGIGLTTNQTLSFSGNMALPWSAGGDIMNADQTEWTLDSPAMNRGFEYYKSFFDKGIADPAGASSDVTVMANEFISGKTPVIMNAPFFGPYMTSIAGDEFNDKWGVMTVPKDKSSTSFLGGALMTVFKESKNPEASWKVLQYLAEPSTQLAFFKATGDLPATQSTWQDDALTSDPRLAVFGEQLKAAEITPNLTTWAQISSKGDQLLEQIARGQSSVDDALAELQTFADGLGTGR</sequence>
<keyword evidence="6" id="KW-1185">Reference proteome</keyword>
<feature type="chain" id="PRO_5038653278" evidence="4">
    <location>
        <begin position="31"/>
        <end position="426"/>
    </location>
</feature>
<evidence type="ECO:0000256" key="4">
    <source>
        <dbReference type="SAM" id="SignalP"/>
    </source>
</evidence>
<proteinExistence type="inferred from homology"/>
<evidence type="ECO:0000256" key="2">
    <source>
        <dbReference type="ARBA" id="ARBA00022448"/>
    </source>
</evidence>
<dbReference type="PROSITE" id="PS51257">
    <property type="entry name" value="PROKAR_LIPOPROTEIN"/>
    <property type="match status" value="1"/>
</dbReference>
<dbReference type="PANTHER" id="PTHR30061:SF50">
    <property type="entry name" value="MALTOSE_MALTODEXTRIN-BINDING PERIPLASMIC PROTEIN"/>
    <property type="match status" value="1"/>
</dbReference>
<dbReference type="PATRIC" id="fig|104336.4.peg.2592"/>
<dbReference type="GO" id="GO:0042956">
    <property type="term" value="P:maltodextrin transmembrane transport"/>
    <property type="evidence" value="ECO:0007669"/>
    <property type="project" value="TreeGrafter"/>
</dbReference>
<reference evidence="5 6" key="1">
    <citation type="submission" date="2015-02" db="EMBL/GenBank/DDBJ databases">
        <title>Draft genome sequences of ten Microbacterium spp. with emphasis on heavy metal contaminated environments.</title>
        <authorList>
            <person name="Corretto E."/>
        </authorList>
    </citation>
    <scope>NUCLEOTIDE SEQUENCE [LARGE SCALE GENOMIC DNA]</scope>
    <source>
        <strain evidence="5 6">DSM 12966</strain>
    </source>
</reference>
<protein>
    <submittedName>
        <fullName evidence="5">Cyclodextrin-binding protein</fullName>
    </submittedName>
</protein>
<feature type="signal peptide" evidence="4">
    <location>
        <begin position="1"/>
        <end position="30"/>
    </location>
</feature>
<evidence type="ECO:0000256" key="3">
    <source>
        <dbReference type="ARBA" id="ARBA00022729"/>
    </source>
</evidence>
<keyword evidence="3 4" id="KW-0732">Signal</keyword>
<name>A0A0F0KED6_9MICO</name>
<gene>
    <name evidence="5" type="primary">cycB</name>
    <name evidence="5" type="ORF">RN50_02547</name>
</gene>
<evidence type="ECO:0000313" key="6">
    <source>
        <dbReference type="Proteomes" id="UP000033572"/>
    </source>
</evidence>
<dbReference type="InterPro" id="IPR006059">
    <property type="entry name" value="SBP"/>
</dbReference>
<dbReference type="AlphaFoldDB" id="A0A0F0KED6"/>
<dbReference type="Gene3D" id="3.40.190.10">
    <property type="entry name" value="Periplasmic binding protein-like II"/>
    <property type="match status" value="2"/>
</dbReference>
<dbReference type="PANTHER" id="PTHR30061">
    <property type="entry name" value="MALTOSE-BINDING PERIPLASMIC PROTEIN"/>
    <property type="match status" value="1"/>
</dbReference>
<comment type="similarity">
    <text evidence="1">Belongs to the bacterial solute-binding protein 1 family.</text>
</comment>
<keyword evidence="2" id="KW-0813">Transport</keyword>
<comment type="caution">
    <text evidence="5">The sequence shown here is derived from an EMBL/GenBank/DDBJ whole genome shotgun (WGS) entry which is preliminary data.</text>
</comment>
<dbReference type="Proteomes" id="UP000033572">
    <property type="component" value="Unassembled WGS sequence"/>
</dbReference>
<dbReference type="GO" id="GO:1901982">
    <property type="term" value="F:maltose binding"/>
    <property type="evidence" value="ECO:0007669"/>
    <property type="project" value="TreeGrafter"/>
</dbReference>
<dbReference type="EMBL" id="JYIU01000045">
    <property type="protein sequence ID" value="KJL19262.1"/>
    <property type="molecule type" value="Genomic_DNA"/>
</dbReference>
<dbReference type="Pfam" id="PF13416">
    <property type="entry name" value="SBP_bac_8"/>
    <property type="match status" value="1"/>
</dbReference>
<evidence type="ECO:0000256" key="1">
    <source>
        <dbReference type="ARBA" id="ARBA00008520"/>
    </source>
</evidence>
<dbReference type="GO" id="GO:0015768">
    <property type="term" value="P:maltose transport"/>
    <property type="evidence" value="ECO:0007669"/>
    <property type="project" value="TreeGrafter"/>
</dbReference>